<sequence length="203" mass="22950">MVKKGKDKQRREVSGGEPDDGGDGGEDDDNDDDEERAPCERCQLKRIPCLEQVGKRSTVICKACHDAKVKCSYSGRPAQVRRDGEPSGERMAVMESQMAQGLADVRSLREAATQTNQYLRQILRKQEEMNGRLIAIETRLSMARSATPGPFRTASEKPRLLKRKRIEEETEEEEKGEEEEEEEEGNEPEPKGARSEKGKEREE</sequence>
<protein>
    <submittedName>
        <fullName evidence="1">Uncharacterized protein</fullName>
    </submittedName>
</protein>
<reference evidence="1" key="1">
    <citation type="submission" date="2022-09" db="EMBL/GenBank/DDBJ databases">
        <title>A Global Phylogenomic Analysis of the Shiitake Genus Lentinula.</title>
        <authorList>
            <consortium name="DOE Joint Genome Institute"/>
            <person name="Sierra-Patev S."/>
            <person name="Min B."/>
            <person name="Naranjo-Ortiz M."/>
            <person name="Looney B."/>
            <person name="Konkel Z."/>
            <person name="Slot J.C."/>
            <person name="Sakamoto Y."/>
            <person name="Steenwyk J.L."/>
            <person name="Rokas A."/>
            <person name="Carro J."/>
            <person name="Camarero S."/>
            <person name="Ferreira P."/>
            <person name="Molpeceres G."/>
            <person name="Ruiz-Duenas F.J."/>
            <person name="Serrano A."/>
            <person name="Henrissat B."/>
            <person name="Drula E."/>
            <person name="Hughes K.W."/>
            <person name="Mata J.L."/>
            <person name="Ishikawa N.K."/>
            <person name="Vargas-Isla R."/>
            <person name="Ushijima S."/>
            <person name="Smith C.A."/>
            <person name="Ahrendt S."/>
            <person name="Andreopoulos W."/>
            <person name="He G."/>
            <person name="Labutti K."/>
            <person name="Lipzen A."/>
            <person name="Ng V."/>
            <person name="Riley R."/>
            <person name="Sandor L."/>
            <person name="Barry K."/>
            <person name="Martinez A.T."/>
            <person name="Xiao Y."/>
            <person name="Gibbons J.G."/>
            <person name="Terashima K."/>
            <person name="Grigoriev I.V."/>
            <person name="Hibbett D.S."/>
        </authorList>
    </citation>
    <scope>NUCLEOTIDE SEQUENCE</scope>
    <source>
        <strain evidence="1">TMI1499</strain>
    </source>
</reference>
<comment type="caution">
    <text evidence="1">The sequence shown here is derived from an EMBL/GenBank/DDBJ whole genome shotgun (WGS) entry which is preliminary data.</text>
</comment>
<proteinExistence type="predicted"/>
<organism evidence="1 2">
    <name type="scientific">Lentinula aff. lateritia</name>
    <dbReference type="NCBI Taxonomy" id="2804960"/>
    <lineage>
        <taxon>Eukaryota</taxon>
        <taxon>Fungi</taxon>
        <taxon>Dikarya</taxon>
        <taxon>Basidiomycota</taxon>
        <taxon>Agaricomycotina</taxon>
        <taxon>Agaricomycetes</taxon>
        <taxon>Agaricomycetidae</taxon>
        <taxon>Agaricales</taxon>
        <taxon>Marasmiineae</taxon>
        <taxon>Omphalotaceae</taxon>
        <taxon>Lentinula</taxon>
    </lineage>
</organism>
<accession>A0ACC1THQ8</accession>
<evidence type="ECO:0000313" key="2">
    <source>
        <dbReference type="Proteomes" id="UP001163835"/>
    </source>
</evidence>
<keyword evidence="2" id="KW-1185">Reference proteome</keyword>
<gene>
    <name evidence="1" type="ORF">F5876DRAFT_83700</name>
</gene>
<dbReference type="Proteomes" id="UP001163835">
    <property type="component" value="Unassembled WGS sequence"/>
</dbReference>
<dbReference type="EMBL" id="MU796264">
    <property type="protein sequence ID" value="KAJ3804136.1"/>
    <property type="molecule type" value="Genomic_DNA"/>
</dbReference>
<evidence type="ECO:0000313" key="1">
    <source>
        <dbReference type="EMBL" id="KAJ3804136.1"/>
    </source>
</evidence>
<name>A0ACC1THQ8_9AGAR</name>